<dbReference type="Gene3D" id="1.25.40.10">
    <property type="entry name" value="Tetratricopeptide repeat domain"/>
    <property type="match status" value="2"/>
</dbReference>
<reference evidence="3" key="1">
    <citation type="journal article" date="1997" name="Nucleic Acids Res.">
        <title>tRNAscan-SE: a program for improved detection of transfer RNA genes in genomic sequence.</title>
        <authorList>
            <person name="Lowe T.M."/>
            <person name="Eddy S.R."/>
        </authorList>
    </citation>
    <scope>NUCLEOTIDE SEQUENCE [LARGE SCALE GENOMIC DNA]</scope>
    <source>
        <strain evidence="3">r\B97-61/B2</strain>
    </source>
</reference>
<dbReference type="GeneID" id="18605792"/>
<dbReference type="SMART" id="SM00028">
    <property type="entry name" value="TPR"/>
    <property type="match status" value="5"/>
</dbReference>
<protein>
    <submittedName>
        <fullName evidence="4">Nephrocystin-3 isoform X1</fullName>
    </submittedName>
</protein>
<dbReference type="AlphaFoldDB" id="A0AB32W5W4"/>
<accession>A0AB32W5W4</accession>
<sequence>MAASILIPSPSFNTYRYPLCLLVFVLCTYMTSQVSLNLHSQHWHQSISRFSVSLKTHKSSLKLYMIPAIPIVARQFLLKPFAAVDSLEAHVSPDQNCAASGVSSQNGFDRSKTLLDKASNSLDGMSDFERQLQELFNEVKTLIMTGNRSDALDLLQANYEAVKEQINAGAKGIEEAAILDVIALGYMAVGELKFVHPLLNLINEVIEDQKDDEPLLDSVLLHMGSMYSTLGEFEKSMLVNQRVTDILENRHGKNSIFLVTPLLGMTKVLSSTGRTTKAVDIYHRVIKILELSRGTESEDFVVPLVGLGNLLIKEGRATDAENAFVRILNIYTKLYGENDGRVALAMCSLAHAKCAKGNANEAIDLYKKALQMIKDSSYMPSDDSLMENMRIDLAELLHAVGRGREGRELLEECLLITEKLKGKDHPSLVAHYLNLATSYSQSKDFVMAERLLRTSLEITKKAERPDNPSITFPMLHLAVTLYHLERDEEAEQVALEALHIREKAFGKDSLPVGEALDCLVSIQTRLGKGEVELLEQLKRILRIQEKELGYENEEVMITLKKVVFYLDKLGKKDEKFPLQKRLSRLWMKYKQVVRY</sequence>
<organism evidence="3 4">
    <name type="scientific">Theobroma cacao</name>
    <name type="common">Cacao</name>
    <name type="synonym">Cocoa</name>
    <dbReference type="NCBI Taxonomy" id="3641"/>
    <lineage>
        <taxon>Eukaryota</taxon>
        <taxon>Viridiplantae</taxon>
        <taxon>Streptophyta</taxon>
        <taxon>Embryophyta</taxon>
        <taxon>Tracheophyta</taxon>
        <taxon>Spermatophyta</taxon>
        <taxon>Magnoliopsida</taxon>
        <taxon>eudicotyledons</taxon>
        <taxon>Gunneridae</taxon>
        <taxon>Pentapetalae</taxon>
        <taxon>rosids</taxon>
        <taxon>malvids</taxon>
        <taxon>Malvales</taxon>
        <taxon>Malvaceae</taxon>
        <taxon>Byttnerioideae</taxon>
        <taxon>Theobroma</taxon>
    </lineage>
</organism>
<evidence type="ECO:0000256" key="2">
    <source>
        <dbReference type="ARBA" id="ARBA00022803"/>
    </source>
</evidence>
<evidence type="ECO:0000256" key="1">
    <source>
        <dbReference type="ARBA" id="ARBA00022737"/>
    </source>
</evidence>
<dbReference type="InterPro" id="IPR019734">
    <property type="entry name" value="TPR_rpt"/>
</dbReference>
<name>A0AB32W5W4_THECC</name>
<dbReference type="InterPro" id="IPR011990">
    <property type="entry name" value="TPR-like_helical_dom_sf"/>
</dbReference>
<gene>
    <name evidence="4" type="primary">LOC18605792</name>
</gene>
<evidence type="ECO:0000313" key="3">
    <source>
        <dbReference type="Proteomes" id="UP000694886"/>
    </source>
</evidence>
<dbReference type="Pfam" id="PF13374">
    <property type="entry name" value="TPR_10"/>
    <property type="match status" value="1"/>
</dbReference>
<dbReference type="Pfam" id="PF13424">
    <property type="entry name" value="TPR_12"/>
    <property type="match status" value="2"/>
</dbReference>
<reference evidence="4" key="2">
    <citation type="submission" date="2025-08" db="UniProtKB">
        <authorList>
            <consortium name="RefSeq"/>
        </authorList>
    </citation>
    <scope>IDENTIFICATION</scope>
</reference>
<evidence type="ECO:0000313" key="4">
    <source>
        <dbReference type="RefSeq" id="XP_017973316.1"/>
    </source>
</evidence>
<dbReference type="SUPFAM" id="SSF48452">
    <property type="entry name" value="TPR-like"/>
    <property type="match status" value="2"/>
</dbReference>
<keyword evidence="2" id="KW-0802">TPR repeat</keyword>
<keyword evidence="1" id="KW-0677">Repeat</keyword>
<dbReference type="PANTHER" id="PTHR45641:SF19">
    <property type="entry name" value="NEPHROCYSTIN-3"/>
    <property type="match status" value="1"/>
</dbReference>
<dbReference type="Gramene" id="Tc03v2_t016680.3">
    <property type="protein sequence ID" value="Tc03v2_p016680.3"/>
    <property type="gene ID" value="Tc03v2_g016680"/>
</dbReference>
<proteinExistence type="predicted"/>
<dbReference type="Proteomes" id="UP000694886">
    <property type="component" value="Chromosome 3"/>
</dbReference>
<dbReference type="PANTHER" id="PTHR45641">
    <property type="entry name" value="TETRATRICOPEPTIDE REPEAT PROTEIN (AFU_ORTHOLOGUE AFUA_6G03870)"/>
    <property type="match status" value="1"/>
</dbReference>
<dbReference type="RefSeq" id="XP_017973316.1">
    <property type="nucleotide sequence ID" value="XM_018117827.1"/>
</dbReference>